<protein>
    <submittedName>
        <fullName evidence="2">Uncharacterized protein</fullName>
    </submittedName>
</protein>
<evidence type="ECO:0000313" key="3">
    <source>
        <dbReference type="Proteomes" id="UP000053240"/>
    </source>
</evidence>
<name>A0A0N1PIH2_PAPMA</name>
<dbReference type="InParanoid" id="A0A0N1PIH2"/>
<dbReference type="AlphaFoldDB" id="A0A0N1PIH2"/>
<evidence type="ECO:0000256" key="1">
    <source>
        <dbReference type="SAM" id="MobiDB-lite"/>
    </source>
</evidence>
<feature type="compositionally biased region" description="Basic and acidic residues" evidence="1">
    <location>
        <begin position="56"/>
        <end position="70"/>
    </location>
</feature>
<feature type="region of interest" description="Disordered" evidence="1">
    <location>
        <begin position="48"/>
        <end position="87"/>
    </location>
</feature>
<organism evidence="2 3">
    <name type="scientific">Papilio machaon</name>
    <name type="common">Old World swallowtail butterfly</name>
    <dbReference type="NCBI Taxonomy" id="76193"/>
    <lineage>
        <taxon>Eukaryota</taxon>
        <taxon>Metazoa</taxon>
        <taxon>Ecdysozoa</taxon>
        <taxon>Arthropoda</taxon>
        <taxon>Hexapoda</taxon>
        <taxon>Insecta</taxon>
        <taxon>Pterygota</taxon>
        <taxon>Neoptera</taxon>
        <taxon>Endopterygota</taxon>
        <taxon>Lepidoptera</taxon>
        <taxon>Glossata</taxon>
        <taxon>Ditrysia</taxon>
        <taxon>Papilionoidea</taxon>
        <taxon>Papilionidae</taxon>
        <taxon>Papilioninae</taxon>
        <taxon>Papilio</taxon>
    </lineage>
</organism>
<evidence type="ECO:0000313" key="2">
    <source>
        <dbReference type="EMBL" id="KPJ21628.1"/>
    </source>
</evidence>
<reference evidence="2 3" key="1">
    <citation type="journal article" date="2015" name="Nat. Commun.">
        <title>Outbred genome sequencing and CRISPR/Cas9 gene editing in butterflies.</title>
        <authorList>
            <person name="Li X."/>
            <person name="Fan D."/>
            <person name="Zhang W."/>
            <person name="Liu G."/>
            <person name="Zhang L."/>
            <person name="Zhao L."/>
            <person name="Fang X."/>
            <person name="Chen L."/>
            <person name="Dong Y."/>
            <person name="Chen Y."/>
            <person name="Ding Y."/>
            <person name="Zhao R."/>
            <person name="Feng M."/>
            <person name="Zhu Y."/>
            <person name="Feng Y."/>
            <person name="Jiang X."/>
            <person name="Zhu D."/>
            <person name="Xiang H."/>
            <person name="Feng X."/>
            <person name="Li S."/>
            <person name="Wang J."/>
            <person name="Zhang G."/>
            <person name="Kronforst M.R."/>
            <person name="Wang W."/>
        </authorList>
    </citation>
    <scope>NUCLEOTIDE SEQUENCE [LARGE SCALE GENOMIC DNA]</scope>
    <source>
        <strain evidence="2">Ya'a_city_454_Pm</strain>
        <tissue evidence="2">Whole body</tissue>
    </source>
</reference>
<dbReference type="Proteomes" id="UP000053240">
    <property type="component" value="Unassembled WGS sequence"/>
</dbReference>
<keyword evidence="3" id="KW-1185">Reference proteome</keyword>
<proteinExistence type="predicted"/>
<gene>
    <name evidence="2" type="ORF">RR48_00711</name>
</gene>
<comment type="caution">
    <text evidence="2">The sequence shown here is derived from an EMBL/GenBank/DDBJ whole genome shotgun (WGS) entry which is preliminary data.</text>
</comment>
<accession>A0A0N1PIH2</accession>
<dbReference type="EMBL" id="LADJ01062033">
    <property type="protein sequence ID" value="KPJ21628.1"/>
    <property type="molecule type" value="Genomic_DNA"/>
</dbReference>
<sequence length="87" mass="9785">MDLAYGMLGSLFRSGSRQTFFSSQRPYPVLAEELSEDNDTTNDVIDIKTQASVPHVRPETPRQLTHTHDDDCSDDEDVAKNNTNKDV</sequence>